<dbReference type="EMBL" id="JAJVDC020000130">
    <property type="protein sequence ID" value="KAL1622691.1"/>
    <property type="molecule type" value="Genomic_DNA"/>
</dbReference>
<dbReference type="Proteomes" id="UP001521116">
    <property type="component" value="Unassembled WGS sequence"/>
</dbReference>
<evidence type="ECO:0000313" key="3">
    <source>
        <dbReference type="Proteomes" id="UP001521116"/>
    </source>
</evidence>
<gene>
    <name evidence="2" type="ORF">SLS56_008616</name>
</gene>
<accession>A0ABR3SK93</accession>
<dbReference type="SUPFAM" id="SSF54909">
    <property type="entry name" value="Dimeric alpha+beta barrel"/>
    <property type="match status" value="1"/>
</dbReference>
<reference evidence="2 3" key="1">
    <citation type="submission" date="2024-02" db="EMBL/GenBank/DDBJ databases">
        <title>De novo assembly and annotation of 12 fungi associated with fruit tree decline syndrome in Ontario, Canada.</title>
        <authorList>
            <person name="Sulman M."/>
            <person name="Ellouze W."/>
            <person name="Ilyukhin E."/>
        </authorList>
    </citation>
    <scope>NUCLEOTIDE SEQUENCE [LARGE SCALE GENOMIC DNA]</scope>
    <source>
        <strain evidence="2 3">M1-105</strain>
    </source>
</reference>
<dbReference type="PANTHER" id="PTHR40260:SF2">
    <property type="entry name" value="BLR8190 PROTEIN"/>
    <property type="match status" value="1"/>
</dbReference>
<dbReference type="InterPro" id="IPR011008">
    <property type="entry name" value="Dimeric_a/b-barrel"/>
</dbReference>
<proteinExistence type="inferred from homology"/>
<dbReference type="InterPro" id="IPR009799">
    <property type="entry name" value="EthD_dom"/>
</dbReference>
<sequence length="102" mass="11402">MVVKYTILFPKGSIYDMDHYTKIHMPMIAAAFPVDFLRWEVATFPAEAPFMAVCHVEWTSAEAFESMSQPGSEAGKKIFADVPNFSTEAPIFMMEKYVAGGP</sequence>
<dbReference type="NCBIfam" id="TIGR02118">
    <property type="entry name" value="EthD family reductase"/>
    <property type="match status" value="1"/>
</dbReference>
<keyword evidence="3" id="KW-1185">Reference proteome</keyword>
<comment type="similarity">
    <text evidence="1">Belongs to the tpcK family.</text>
</comment>
<name>A0ABR3SK93_9PEZI</name>
<organism evidence="2 3">
    <name type="scientific">Neofusicoccum ribis</name>
    <dbReference type="NCBI Taxonomy" id="45134"/>
    <lineage>
        <taxon>Eukaryota</taxon>
        <taxon>Fungi</taxon>
        <taxon>Dikarya</taxon>
        <taxon>Ascomycota</taxon>
        <taxon>Pezizomycotina</taxon>
        <taxon>Dothideomycetes</taxon>
        <taxon>Dothideomycetes incertae sedis</taxon>
        <taxon>Botryosphaeriales</taxon>
        <taxon>Botryosphaeriaceae</taxon>
        <taxon>Neofusicoccum</taxon>
    </lineage>
</organism>
<protein>
    <recommendedName>
        <fullName evidence="4">Ethyl tert-butyl ether degradation EthD</fullName>
    </recommendedName>
</protein>
<evidence type="ECO:0000313" key="2">
    <source>
        <dbReference type="EMBL" id="KAL1622691.1"/>
    </source>
</evidence>
<evidence type="ECO:0008006" key="4">
    <source>
        <dbReference type="Google" id="ProtNLM"/>
    </source>
</evidence>
<comment type="caution">
    <text evidence="2">The sequence shown here is derived from an EMBL/GenBank/DDBJ whole genome shotgun (WGS) entry which is preliminary data.</text>
</comment>
<dbReference type="PANTHER" id="PTHR40260">
    <property type="entry name" value="BLR8190 PROTEIN"/>
    <property type="match status" value="1"/>
</dbReference>
<evidence type="ECO:0000256" key="1">
    <source>
        <dbReference type="ARBA" id="ARBA00005986"/>
    </source>
</evidence>
<dbReference type="Gene3D" id="3.30.70.100">
    <property type="match status" value="1"/>
</dbReference>